<gene>
    <name evidence="7" type="ORF">BYL167_LOCUS12173</name>
    <name evidence="2" type="ORF">CJN711_LOCUS9888</name>
    <name evidence="5" type="ORF">GIL414_LOCUS4853</name>
    <name evidence="3" type="ORF">KQP761_LOCUS25693</name>
    <name evidence="4" type="ORF">MBJ925_LOCUS5087</name>
    <name evidence="6" type="ORF">SMN809_LOCUS4978</name>
</gene>
<proteinExistence type="predicted"/>
<keyword evidence="1" id="KW-1133">Transmembrane helix</keyword>
<keyword evidence="1" id="KW-0472">Membrane</keyword>
<dbReference type="EMBL" id="CAJOBI010001205">
    <property type="protein sequence ID" value="CAF3869003.1"/>
    <property type="molecule type" value="Genomic_DNA"/>
</dbReference>
<comment type="caution">
    <text evidence="2">The sequence shown here is derived from an EMBL/GenBank/DDBJ whole genome shotgun (WGS) entry which is preliminary data.</text>
</comment>
<name>A0A814T9N2_9BILA</name>
<dbReference type="Proteomes" id="UP000663834">
    <property type="component" value="Unassembled WGS sequence"/>
</dbReference>
<reference evidence="2" key="1">
    <citation type="submission" date="2021-02" db="EMBL/GenBank/DDBJ databases">
        <authorList>
            <person name="Nowell W R."/>
        </authorList>
    </citation>
    <scope>NUCLEOTIDE SEQUENCE</scope>
</reference>
<evidence type="ECO:0000256" key="1">
    <source>
        <dbReference type="SAM" id="Phobius"/>
    </source>
</evidence>
<keyword evidence="1" id="KW-0812">Transmembrane</keyword>
<dbReference type="Proteomes" id="UP000663824">
    <property type="component" value="Unassembled WGS sequence"/>
</dbReference>
<evidence type="ECO:0000313" key="5">
    <source>
        <dbReference type="EMBL" id="CAF3867772.1"/>
    </source>
</evidence>
<dbReference type="EMBL" id="CAJNOV010003981">
    <property type="protein sequence ID" value="CAF1158504.1"/>
    <property type="molecule type" value="Genomic_DNA"/>
</dbReference>
<evidence type="ECO:0000313" key="6">
    <source>
        <dbReference type="EMBL" id="CAF3869003.1"/>
    </source>
</evidence>
<organism evidence="2 8">
    <name type="scientific">Rotaria magnacalcarata</name>
    <dbReference type="NCBI Taxonomy" id="392030"/>
    <lineage>
        <taxon>Eukaryota</taxon>
        <taxon>Metazoa</taxon>
        <taxon>Spiralia</taxon>
        <taxon>Gnathifera</taxon>
        <taxon>Rotifera</taxon>
        <taxon>Eurotatoria</taxon>
        <taxon>Bdelloidea</taxon>
        <taxon>Philodinida</taxon>
        <taxon>Philodinidae</taxon>
        <taxon>Rotaria</taxon>
    </lineage>
</organism>
<accession>A0A814T9N2</accession>
<dbReference type="Proteomes" id="UP000663855">
    <property type="component" value="Unassembled WGS sequence"/>
</dbReference>
<sequence>MSNFIFVFLVFTFYNNIYVHGSRIKRFLDAKVDNRVDVLQRSHDAHREETNLTRNIFSGSTILYGIVLIILIAVTYYLYRKLKSFIHRQETSTLTTMAATGLSHIHPGAGVLMSALQRLDTMDTTPHQHGLYPPPRLPPLKF</sequence>
<dbReference type="EMBL" id="CAJOBH010003960">
    <property type="protein sequence ID" value="CAF3972786.1"/>
    <property type="molecule type" value="Genomic_DNA"/>
</dbReference>
<dbReference type="EMBL" id="CAJNRE010001219">
    <property type="protein sequence ID" value="CAF1936486.1"/>
    <property type="molecule type" value="Genomic_DNA"/>
</dbReference>
<dbReference type="Proteomes" id="UP000681720">
    <property type="component" value="Unassembled WGS sequence"/>
</dbReference>
<evidence type="ECO:0000313" key="8">
    <source>
        <dbReference type="Proteomes" id="UP000663855"/>
    </source>
</evidence>
<dbReference type="OrthoDB" id="10408574at2759"/>
<feature type="transmembrane region" description="Helical" evidence="1">
    <location>
        <begin position="56"/>
        <end position="79"/>
    </location>
</feature>
<dbReference type="Proteomes" id="UP000676336">
    <property type="component" value="Unassembled WGS sequence"/>
</dbReference>
<evidence type="ECO:0000313" key="3">
    <source>
        <dbReference type="EMBL" id="CAF1628169.1"/>
    </source>
</evidence>
<protein>
    <submittedName>
        <fullName evidence="2">Uncharacterized protein</fullName>
    </submittedName>
</protein>
<evidence type="ECO:0000313" key="2">
    <source>
        <dbReference type="EMBL" id="CAF1158504.1"/>
    </source>
</evidence>
<dbReference type="EMBL" id="CAJOBJ010001215">
    <property type="protein sequence ID" value="CAF3867772.1"/>
    <property type="molecule type" value="Genomic_DNA"/>
</dbReference>
<dbReference type="EMBL" id="CAJNOW010014002">
    <property type="protein sequence ID" value="CAF1628169.1"/>
    <property type="molecule type" value="Genomic_DNA"/>
</dbReference>
<evidence type="ECO:0000313" key="7">
    <source>
        <dbReference type="EMBL" id="CAF3972786.1"/>
    </source>
</evidence>
<dbReference type="AlphaFoldDB" id="A0A814T9N2"/>
<evidence type="ECO:0000313" key="4">
    <source>
        <dbReference type="EMBL" id="CAF1936486.1"/>
    </source>
</evidence>
<dbReference type="Proteomes" id="UP000681967">
    <property type="component" value="Unassembled WGS sequence"/>
</dbReference>